<proteinExistence type="predicted"/>
<feature type="region of interest" description="Disordered" evidence="1">
    <location>
        <begin position="146"/>
        <end position="173"/>
    </location>
</feature>
<evidence type="ECO:0000313" key="4">
    <source>
        <dbReference type="Proteomes" id="UP000637632"/>
    </source>
</evidence>
<gene>
    <name evidence="3" type="ORF">H8K26_00155</name>
</gene>
<feature type="signal peptide" evidence="2">
    <location>
        <begin position="1"/>
        <end position="26"/>
    </location>
</feature>
<dbReference type="InterPro" id="IPR012899">
    <property type="entry name" value="LTXXQ"/>
</dbReference>
<evidence type="ECO:0000256" key="1">
    <source>
        <dbReference type="SAM" id="MobiDB-lite"/>
    </source>
</evidence>
<organism evidence="3 4">
    <name type="scientific">Undibacterium aquatile</name>
    <dbReference type="NCBI Taxonomy" id="1537398"/>
    <lineage>
        <taxon>Bacteria</taxon>
        <taxon>Pseudomonadati</taxon>
        <taxon>Pseudomonadota</taxon>
        <taxon>Betaproteobacteria</taxon>
        <taxon>Burkholderiales</taxon>
        <taxon>Oxalobacteraceae</taxon>
        <taxon>Undibacterium</taxon>
    </lineage>
</organism>
<dbReference type="EMBL" id="JACOFT010000001">
    <property type="protein sequence ID" value="MBC3809839.1"/>
    <property type="molecule type" value="Genomic_DNA"/>
</dbReference>
<evidence type="ECO:0000256" key="2">
    <source>
        <dbReference type="SAM" id="SignalP"/>
    </source>
</evidence>
<feature type="compositionally biased region" description="Basic residues" evidence="1">
    <location>
        <begin position="147"/>
        <end position="161"/>
    </location>
</feature>
<feature type="region of interest" description="Disordered" evidence="1">
    <location>
        <begin position="29"/>
        <end position="48"/>
    </location>
</feature>
<keyword evidence="4" id="KW-1185">Reference proteome</keyword>
<keyword evidence="2" id="KW-0732">Signal</keyword>
<name>A0ABR6XA79_9BURK</name>
<protein>
    <submittedName>
        <fullName evidence="3">Spy/CpxP family protein refolding chaperone</fullName>
    </submittedName>
</protein>
<dbReference type="PROSITE" id="PS51257">
    <property type="entry name" value="PROKAR_LIPOPROTEIN"/>
    <property type="match status" value="1"/>
</dbReference>
<comment type="caution">
    <text evidence="3">The sequence shown here is derived from an EMBL/GenBank/DDBJ whole genome shotgun (WGS) entry which is preliminary data.</text>
</comment>
<evidence type="ECO:0000313" key="3">
    <source>
        <dbReference type="EMBL" id="MBC3809839.1"/>
    </source>
</evidence>
<accession>A0ABR6XA79</accession>
<dbReference type="Pfam" id="PF07813">
    <property type="entry name" value="LTXXQ"/>
    <property type="match status" value="1"/>
</dbReference>
<dbReference type="RefSeq" id="WP_190476449.1">
    <property type="nucleotide sequence ID" value="NZ_JACOFT010000001.1"/>
</dbReference>
<sequence length="173" mass="19828">MMKNFKQTLLAVVLTSCCGVSAIALAQTAPDIPPRPQHPMGEPGKNPEQMKERFAKHQAELHDTLKITAAQEPAWKTFIQSVTPKAMPQREDFKELDKLTTPQRMEKMLEKMKEHQAALQDRLAATKTFYATLTPEQQKIFDESHRRLQHKMQSHMARQMHKRGDAPGMMDKP</sequence>
<reference evidence="3 4" key="1">
    <citation type="submission" date="2020-08" db="EMBL/GenBank/DDBJ databases">
        <title>Novel species isolated from subtropical streams in China.</title>
        <authorList>
            <person name="Lu H."/>
        </authorList>
    </citation>
    <scope>NUCLEOTIDE SEQUENCE [LARGE SCALE GENOMIC DNA]</scope>
    <source>
        <strain evidence="3 4">CCTCC AB 2015119</strain>
    </source>
</reference>
<dbReference type="Proteomes" id="UP000637632">
    <property type="component" value="Unassembled WGS sequence"/>
</dbReference>
<feature type="chain" id="PRO_5046032099" evidence="2">
    <location>
        <begin position="27"/>
        <end position="173"/>
    </location>
</feature>